<dbReference type="InterPro" id="IPR006968">
    <property type="entry name" value="RUS_fam"/>
</dbReference>
<dbReference type="PANTHER" id="PTHR12770">
    <property type="entry name" value="RUS1 FAMILY PROTEIN C16ORF58"/>
    <property type="match status" value="1"/>
</dbReference>
<evidence type="ECO:0008006" key="6">
    <source>
        <dbReference type="Google" id="ProtNLM"/>
    </source>
</evidence>
<dbReference type="InterPro" id="IPR054549">
    <property type="entry name" value="UVB_sens_RUS_dom"/>
</dbReference>
<dbReference type="AlphaFoldDB" id="A0A7C9DZ76"/>
<feature type="domain" description="Root UVB sensitive protein C-terminal" evidence="4">
    <location>
        <begin position="346"/>
        <end position="481"/>
    </location>
</feature>
<evidence type="ECO:0000256" key="2">
    <source>
        <dbReference type="SAM" id="MobiDB-lite"/>
    </source>
</evidence>
<evidence type="ECO:0000259" key="3">
    <source>
        <dbReference type="Pfam" id="PF04884"/>
    </source>
</evidence>
<sequence length="492" mass="55085">MMALSCIPHSSLSFFPSTNFLKGTQAQPRFHSLSNPDNSETVESLTEGEKSSSPLILVERYSNGSTKRYIFHGESSKETFEVQQKIIIDEPHKPDYTTGLTWLPTNIKDFILPAGFPGSVSDDYLDYMLWQFPTNVTGWICHALVTSTLLKAVGVGSFSGSAAAASAAAIRWVSKDGIGSVGRLIIGGRFGMLFDDDPKQWRMYADFIGSAGSIFDLTTQLYPAYFLPLASLGNLSKAVARGLKDPSFRVIQNHFAASGNLGDVAAKEEVWEVTAQLIGLALGILILDTPGLVTSYPALLATWTSMRVFHLWLRFQSLSVLKFETINLKRARILAKAHVLHSKVPGCTACNKEENILTWQRFLKPRIVFGVPADELIGGQRSPFMVTEMFKLYTREKYVLAVDQWQKRDFEVLVAFKEGATSMSALRSMWQAYWLYENWDSSVDFIKALEESLLILEARFNDFVELLEEAGWNTCQINLNVPKEPYIEELHV</sequence>
<evidence type="ECO:0000256" key="1">
    <source>
        <dbReference type="ARBA" id="ARBA00007558"/>
    </source>
</evidence>
<evidence type="ECO:0000259" key="4">
    <source>
        <dbReference type="Pfam" id="PF24160"/>
    </source>
</evidence>
<reference evidence="5" key="2">
    <citation type="submission" date="2020-07" db="EMBL/GenBank/DDBJ databases">
        <authorList>
            <person name="Vera ALvarez R."/>
            <person name="Arias-Moreno D.M."/>
            <person name="Jimenez-Jacinto V."/>
            <person name="Jimenez-Bremont J.F."/>
            <person name="Swaminathan K."/>
            <person name="Moose S.P."/>
            <person name="Guerrero-Gonzalez M.L."/>
            <person name="Marino-Ramirez L."/>
            <person name="Landsman D."/>
            <person name="Rodriguez-Kessler M."/>
            <person name="Delgado-Sanchez P."/>
        </authorList>
    </citation>
    <scope>NUCLEOTIDE SEQUENCE</scope>
    <source>
        <tissue evidence="5">Cladode</tissue>
    </source>
</reference>
<dbReference type="Pfam" id="PF04884">
    <property type="entry name" value="UVB_sens_prot"/>
    <property type="match status" value="1"/>
</dbReference>
<dbReference type="EMBL" id="GISG01176807">
    <property type="protein sequence ID" value="MBA4652946.1"/>
    <property type="molecule type" value="Transcribed_RNA"/>
</dbReference>
<feature type="region of interest" description="Disordered" evidence="2">
    <location>
        <begin position="28"/>
        <end position="51"/>
    </location>
</feature>
<comment type="similarity">
    <text evidence="1">Belongs to the RUS1 family.</text>
</comment>
<accession>A0A7C9DZ76</accession>
<dbReference type="Pfam" id="PF24160">
    <property type="entry name" value="UVB_sens_C"/>
    <property type="match status" value="1"/>
</dbReference>
<protein>
    <recommendedName>
        <fullName evidence="6">Protein root UVB sensitive 5</fullName>
    </recommendedName>
</protein>
<dbReference type="InterPro" id="IPR055412">
    <property type="entry name" value="UVB_sens_C"/>
</dbReference>
<dbReference type="PANTHER" id="PTHR12770:SF27">
    <property type="entry name" value="PROTEIN ROOT UVB SENSITIVE 5"/>
    <property type="match status" value="1"/>
</dbReference>
<proteinExistence type="inferred from homology"/>
<reference evidence="5" key="1">
    <citation type="journal article" date="2013" name="J. Plant Res.">
        <title>Effect of fungi and light on seed germination of three Opuntia species from semiarid lands of central Mexico.</title>
        <authorList>
            <person name="Delgado-Sanchez P."/>
            <person name="Jimenez-Bremont J.F."/>
            <person name="Guerrero-Gonzalez Mde L."/>
            <person name="Flores J."/>
        </authorList>
    </citation>
    <scope>NUCLEOTIDE SEQUENCE</scope>
    <source>
        <tissue evidence="5">Cladode</tissue>
    </source>
</reference>
<evidence type="ECO:0000313" key="5">
    <source>
        <dbReference type="EMBL" id="MBA4652946.1"/>
    </source>
</evidence>
<feature type="compositionally biased region" description="Polar residues" evidence="2">
    <location>
        <begin position="28"/>
        <end position="44"/>
    </location>
</feature>
<feature type="domain" description="Protein root UVB sensitive/RUS" evidence="3">
    <location>
        <begin position="103"/>
        <end position="340"/>
    </location>
</feature>
<organism evidence="5">
    <name type="scientific">Opuntia streptacantha</name>
    <name type="common">Prickly pear cactus</name>
    <name type="synonym">Opuntia cardona</name>
    <dbReference type="NCBI Taxonomy" id="393608"/>
    <lineage>
        <taxon>Eukaryota</taxon>
        <taxon>Viridiplantae</taxon>
        <taxon>Streptophyta</taxon>
        <taxon>Embryophyta</taxon>
        <taxon>Tracheophyta</taxon>
        <taxon>Spermatophyta</taxon>
        <taxon>Magnoliopsida</taxon>
        <taxon>eudicotyledons</taxon>
        <taxon>Gunneridae</taxon>
        <taxon>Pentapetalae</taxon>
        <taxon>Caryophyllales</taxon>
        <taxon>Cactineae</taxon>
        <taxon>Cactaceae</taxon>
        <taxon>Opuntioideae</taxon>
        <taxon>Opuntia</taxon>
    </lineage>
</organism>
<name>A0A7C9DZ76_OPUST</name>